<dbReference type="Proteomes" id="UP000502035">
    <property type="component" value="Chromosome"/>
</dbReference>
<gene>
    <name evidence="1" type="ORF">G7071_02090</name>
</gene>
<sequence length="119" mass="12655">MTGALVQGLVLPVLFVGGFAATTAVLPTHDSRSTDSAPDAVEIRQQSGHPRSAKDLIAAHDCWRSTAPADVRGTHPGHAVVTWPGHDGPTYGDGWTVHVALEHTFNKPVLGFKVHAFCR</sequence>
<organism evidence="1 2">
    <name type="scientific">Nocardioides piscis</name>
    <dbReference type="NCBI Taxonomy" id="2714938"/>
    <lineage>
        <taxon>Bacteria</taxon>
        <taxon>Bacillati</taxon>
        <taxon>Actinomycetota</taxon>
        <taxon>Actinomycetes</taxon>
        <taxon>Propionibacteriales</taxon>
        <taxon>Nocardioidaceae</taxon>
        <taxon>Nocardioides</taxon>
    </lineage>
</organism>
<dbReference type="RefSeq" id="WP_166314295.1">
    <property type="nucleotide sequence ID" value="NZ_CP049866.1"/>
</dbReference>
<protein>
    <submittedName>
        <fullName evidence="1">Uncharacterized protein</fullName>
    </submittedName>
</protein>
<proteinExistence type="predicted"/>
<accession>A0A6G7YCR8</accession>
<dbReference type="EMBL" id="CP049866">
    <property type="protein sequence ID" value="QIK74407.1"/>
    <property type="molecule type" value="Genomic_DNA"/>
</dbReference>
<reference evidence="1 2" key="1">
    <citation type="submission" date="2020-03" db="EMBL/GenBank/DDBJ databases">
        <title>Nocardioides sp. nov., isolated from fish.</title>
        <authorList>
            <person name="Hyun D.-W."/>
            <person name="Bae J.-W."/>
        </authorList>
    </citation>
    <scope>NUCLEOTIDE SEQUENCE [LARGE SCALE GENOMIC DNA]</scope>
    <source>
        <strain evidence="1 2">HDW12A</strain>
    </source>
</reference>
<dbReference type="KEGG" id="npi:G7071_02090"/>
<dbReference type="AlphaFoldDB" id="A0A6G7YCR8"/>
<name>A0A6G7YCR8_9ACTN</name>
<evidence type="ECO:0000313" key="1">
    <source>
        <dbReference type="EMBL" id="QIK74407.1"/>
    </source>
</evidence>
<keyword evidence="2" id="KW-1185">Reference proteome</keyword>
<evidence type="ECO:0000313" key="2">
    <source>
        <dbReference type="Proteomes" id="UP000502035"/>
    </source>
</evidence>